<dbReference type="InterPro" id="IPR001610">
    <property type="entry name" value="PAC"/>
</dbReference>
<dbReference type="Gene3D" id="3.30.450.20">
    <property type="entry name" value="PAS domain"/>
    <property type="match status" value="1"/>
</dbReference>
<keyword evidence="9" id="KW-0812">Transmembrane</keyword>
<dbReference type="Gene3D" id="1.10.287.130">
    <property type="match status" value="1"/>
</dbReference>
<dbReference type="SMART" id="SM00448">
    <property type="entry name" value="REC"/>
    <property type="match status" value="1"/>
</dbReference>
<dbReference type="InterPro" id="IPR003594">
    <property type="entry name" value="HATPase_dom"/>
</dbReference>
<dbReference type="PROSITE" id="PS50110">
    <property type="entry name" value="RESPONSE_REGULATORY"/>
    <property type="match status" value="1"/>
</dbReference>
<evidence type="ECO:0000259" key="11">
    <source>
        <dbReference type="PROSITE" id="PS50110"/>
    </source>
</evidence>
<comment type="catalytic activity">
    <reaction evidence="1">
        <text>ATP + protein L-histidine = ADP + protein N-phospho-L-histidine.</text>
        <dbReference type="EC" id="2.7.13.3"/>
    </reaction>
</comment>
<dbReference type="FunFam" id="3.30.565.10:FF:000010">
    <property type="entry name" value="Sensor histidine kinase RcsC"/>
    <property type="match status" value="1"/>
</dbReference>
<dbReference type="Gene3D" id="3.40.50.2300">
    <property type="match status" value="1"/>
</dbReference>
<dbReference type="InterPro" id="IPR011006">
    <property type="entry name" value="CheY-like_superfamily"/>
</dbReference>
<dbReference type="CDD" id="cd00130">
    <property type="entry name" value="PAS"/>
    <property type="match status" value="1"/>
</dbReference>
<dbReference type="SUPFAM" id="SSF52172">
    <property type="entry name" value="CheY-like"/>
    <property type="match status" value="1"/>
</dbReference>
<evidence type="ECO:0000256" key="6">
    <source>
        <dbReference type="ARBA" id="ARBA00023012"/>
    </source>
</evidence>
<dbReference type="GO" id="GO:0000155">
    <property type="term" value="F:phosphorelay sensor kinase activity"/>
    <property type="evidence" value="ECO:0007669"/>
    <property type="project" value="InterPro"/>
</dbReference>
<dbReference type="AlphaFoldDB" id="A0A9X2CE35"/>
<evidence type="ECO:0000256" key="1">
    <source>
        <dbReference type="ARBA" id="ARBA00000085"/>
    </source>
</evidence>
<feature type="coiled-coil region" evidence="8">
    <location>
        <begin position="66"/>
        <end position="129"/>
    </location>
</feature>
<dbReference type="Proteomes" id="UP001139293">
    <property type="component" value="Unassembled WGS sequence"/>
</dbReference>
<dbReference type="InterPro" id="IPR035965">
    <property type="entry name" value="PAS-like_dom_sf"/>
</dbReference>
<evidence type="ECO:0000256" key="5">
    <source>
        <dbReference type="ARBA" id="ARBA00022777"/>
    </source>
</evidence>
<protein>
    <recommendedName>
        <fullName evidence="2">histidine kinase</fullName>
        <ecNumber evidence="2">2.7.13.3</ecNumber>
    </recommendedName>
</protein>
<dbReference type="RefSeq" id="WP_248950971.1">
    <property type="nucleotide sequence ID" value="NZ_JAKILB010000010.1"/>
</dbReference>
<dbReference type="Pfam" id="PF00512">
    <property type="entry name" value="HisKA"/>
    <property type="match status" value="1"/>
</dbReference>
<dbReference type="InterPro" id="IPR000014">
    <property type="entry name" value="PAS"/>
</dbReference>
<evidence type="ECO:0000256" key="9">
    <source>
        <dbReference type="SAM" id="Phobius"/>
    </source>
</evidence>
<dbReference type="SMART" id="SM00091">
    <property type="entry name" value="PAS"/>
    <property type="match status" value="1"/>
</dbReference>
<dbReference type="SUPFAM" id="SSF55785">
    <property type="entry name" value="PYP-like sensor domain (PAS domain)"/>
    <property type="match status" value="1"/>
</dbReference>
<dbReference type="PROSITE" id="PS50113">
    <property type="entry name" value="PAC"/>
    <property type="match status" value="1"/>
</dbReference>
<dbReference type="PANTHER" id="PTHR43047:SF78">
    <property type="entry name" value="SENSORY_REGULATORY PROTEIN RPFC"/>
    <property type="match status" value="1"/>
</dbReference>
<dbReference type="Pfam" id="PF02518">
    <property type="entry name" value="HATPase_c"/>
    <property type="match status" value="1"/>
</dbReference>
<comment type="caution">
    <text evidence="14">The sequence shown here is derived from an EMBL/GenBank/DDBJ whole genome shotgun (WGS) entry which is preliminary data.</text>
</comment>
<sequence>MKALSYQQKSYALVIMAALVLLVLATLFAKLSLVQQYQYAYTELSHQVLFIRDQVYKVKVSDNHSYDKITQSLVNVERKVQQLQQGLQPLSSAKIGNSIIIDEGMREHAQQYSSTVEQLIANLETLLRLKISQEYSVHTVSLLQQDLLNSFTDAESKMHIFALAAANPQMNTLENPLFNTSQYQSLAVHIELLAKLDEQIKLKSQQVFNTNVSDSMAEQARFWLVLVDDIKFYLLFMSICLLGIYAINYRIQLREQARKESEILHDLSKVEQEKAQLSLVAEHAQDAIIITDSSGRITWVNKGFVTLSGYKPEEIKGKKPGKILQGKNTSKQEVDRIRQGIKQQQSIKSELINYHKDGSEYWIDIAINPIINPKGQVTHFIAVERDSTARKKMEDQLAQAVIKADVSNKAKSTFLATMSHELRTPLNGILGMAQIIEPNLENPEHRQQIQILLESGNHLTSLLNDILDFSKVEEGKLCLENELFQLKTVIEPIISTYEPICAEKDIGFEVKNSINEAQSFKGDKARVRQIIYNLLSNSVKFTESGRVTLSFKQAVNEAGTSGVAMCIQDSGIGIRQERLDSIFDPFIQAESSTTRQYGGTGLGLSIVKQLVELMGGVITVSSKVGLGTRFDIFIALERAQTPVNTPSETSQVKQTLPENIRILIAEDNKVNALVAKTFCQRLGHSVEIAYNGLEAINILKTKPFDLVIMDNHMPEMDGIEATEYIRKTLHLSVPVFACTADVFKEAHDNMIHAGANHVLTKPLQEQSFRDALAQFTHLIGKEQQLTASDNKVVALSRHQPQELNTTEADIDYRQLRAVLADPETFSQHIAEFNEFAEGSITQLIAAYDDDNAADICQLASIIRDKAAAFFSARIYTLALEITETLAGVESVLESQLKLERLQQLINLLEVNIHQNQRLEQGQNIEPKNDDISDVS</sequence>
<dbReference type="Pfam" id="PF00072">
    <property type="entry name" value="Response_reg"/>
    <property type="match status" value="1"/>
</dbReference>
<keyword evidence="14" id="KW-0067">ATP-binding</keyword>
<dbReference type="SMART" id="SM00388">
    <property type="entry name" value="HisKA"/>
    <property type="match status" value="1"/>
</dbReference>
<keyword evidence="14" id="KW-0547">Nucleotide-binding</keyword>
<dbReference type="SMART" id="SM00086">
    <property type="entry name" value="PAC"/>
    <property type="match status" value="1"/>
</dbReference>
<evidence type="ECO:0000256" key="4">
    <source>
        <dbReference type="ARBA" id="ARBA00022679"/>
    </source>
</evidence>
<dbReference type="PROSITE" id="PS50112">
    <property type="entry name" value="PAS"/>
    <property type="match status" value="1"/>
</dbReference>
<evidence type="ECO:0000259" key="13">
    <source>
        <dbReference type="PROSITE" id="PS50113"/>
    </source>
</evidence>
<dbReference type="CDD" id="cd00082">
    <property type="entry name" value="HisKA"/>
    <property type="match status" value="1"/>
</dbReference>
<keyword evidence="9" id="KW-1133">Transmembrane helix</keyword>
<proteinExistence type="predicted"/>
<feature type="domain" description="Histidine kinase" evidence="10">
    <location>
        <begin position="417"/>
        <end position="638"/>
    </location>
</feature>
<evidence type="ECO:0000313" key="15">
    <source>
        <dbReference type="Proteomes" id="UP001139293"/>
    </source>
</evidence>
<dbReference type="PANTHER" id="PTHR43047">
    <property type="entry name" value="TWO-COMPONENT HISTIDINE PROTEIN KINASE"/>
    <property type="match status" value="1"/>
</dbReference>
<dbReference type="PRINTS" id="PR00344">
    <property type="entry name" value="BCTRLSENSOR"/>
</dbReference>
<dbReference type="CDD" id="cd17546">
    <property type="entry name" value="REC_hyHK_CKI1_RcsC-like"/>
    <property type="match status" value="1"/>
</dbReference>
<dbReference type="InterPro" id="IPR036097">
    <property type="entry name" value="HisK_dim/P_sf"/>
</dbReference>
<keyword evidence="6" id="KW-0902">Two-component regulatory system</keyword>
<feature type="coiled-coil region" evidence="8">
    <location>
        <begin position="891"/>
        <end position="918"/>
    </location>
</feature>
<dbReference type="PROSITE" id="PS50109">
    <property type="entry name" value="HIS_KIN"/>
    <property type="match status" value="1"/>
</dbReference>
<dbReference type="NCBIfam" id="TIGR00229">
    <property type="entry name" value="sensory_box"/>
    <property type="match status" value="1"/>
</dbReference>
<feature type="domain" description="PAS" evidence="12">
    <location>
        <begin position="273"/>
        <end position="318"/>
    </location>
</feature>
<dbReference type="EC" id="2.7.13.3" evidence="2"/>
<evidence type="ECO:0000259" key="10">
    <source>
        <dbReference type="PROSITE" id="PS50109"/>
    </source>
</evidence>
<keyword evidence="5" id="KW-0418">Kinase</keyword>
<dbReference type="Gene3D" id="3.30.565.10">
    <property type="entry name" value="Histidine kinase-like ATPase, C-terminal domain"/>
    <property type="match status" value="1"/>
</dbReference>
<keyword evidence="8" id="KW-0175">Coiled coil</keyword>
<organism evidence="14 15">
    <name type="scientific">Shewanella pneumatophori</name>
    <dbReference type="NCBI Taxonomy" id="314092"/>
    <lineage>
        <taxon>Bacteria</taxon>
        <taxon>Pseudomonadati</taxon>
        <taxon>Pseudomonadota</taxon>
        <taxon>Gammaproteobacteria</taxon>
        <taxon>Alteromonadales</taxon>
        <taxon>Shewanellaceae</taxon>
        <taxon>Shewanella</taxon>
    </lineage>
</organism>
<dbReference type="SUPFAM" id="SSF55874">
    <property type="entry name" value="ATPase domain of HSP90 chaperone/DNA topoisomerase II/histidine kinase"/>
    <property type="match status" value="1"/>
</dbReference>
<feature type="domain" description="Response regulatory" evidence="11">
    <location>
        <begin position="661"/>
        <end position="776"/>
    </location>
</feature>
<dbReference type="EMBL" id="JAKILB010000010">
    <property type="protein sequence ID" value="MCL1139893.1"/>
    <property type="molecule type" value="Genomic_DNA"/>
</dbReference>
<evidence type="ECO:0000313" key="14">
    <source>
        <dbReference type="EMBL" id="MCL1139893.1"/>
    </source>
</evidence>
<dbReference type="SUPFAM" id="SSF47384">
    <property type="entry name" value="Homodimeric domain of signal transducing histidine kinase"/>
    <property type="match status" value="1"/>
</dbReference>
<evidence type="ECO:0000256" key="8">
    <source>
        <dbReference type="SAM" id="Coils"/>
    </source>
</evidence>
<accession>A0A9X2CE35</accession>
<dbReference type="SMART" id="SM00387">
    <property type="entry name" value="HATPase_c"/>
    <property type="match status" value="1"/>
</dbReference>
<dbReference type="InterPro" id="IPR005467">
    <property type="entry name" value="His_kinase_dom"/>
</dbReference>
<keyword evidence="9" id="KW-0472">Membrane</keyword>
<keyword evidence="4" id="KW-0808">Transferase</keyword>
<name>A0A9X2CE35_9GAMM</name>
<evidence type="ECO:0000256" key="7">
    <source>
        <dbReference type="PROSITE-ProRule" id="PRU00169"/>
    </source>
</evidence>
<gene>
    <name evidence="14" type="ORF">L2740_15210</name>
</gene>
<evidence type="ECO:0000256" key="3">
    <source>
        <dbReference type="ARBA" id="ARBA00022553"/>
    </source>
</evidence>
<dbReference type="InterPro" id="IPR000700">
    <property type="entry name" value="PAS-assoc_C"/>
</dbReference>
<evidence type="ECO:0000256" key="2">
    <source>
        <dbReference type="ARBA" id="ARBA00012438"/>
    </source>
</evidence>
<dbReference type="GO" id="GO:0005524">
    <property type="term" value="F:ATP binding"/>
    <property type="evidence" value="ECO:0007669"/>
    <property type="project" value="UniProtKB-KW"/>
</dbReference>
<dbReference type="InterPro" id="IPR036890">
    <property type="entry name" value="HATPase_C_sf"/>
</dbReference>
<feature type="domain" description="PAC" evidence="13">
    <location>
        <begin position="345"/>
        <end position="399"/>
    </location>
</feature>
<dbReference type="InterPro" id="IPR001789">
    <property type="entry name" value="Sig_transdc_resp-reg_receiver"/>
</dbReference>
<keyword evidence="15" id="KW-1185">Reference proteome</keyword>
<evidence type="ECO:0000259" key="12">
    <source>
        <dbReference type="PROSITE" id="PS50112"/>
    </source>
</evidence>
<dbReference type="Pfam" id="PF13426">
    <property type="entry name" value="PAS_9"/>
    <property type="match status" value="1"/>
</dbReference>
<feature type="transmembrane region" description="Helical" evidence="9">
    <location>
        <begin position="232"/>
        <end position="251"/>
    </location>
</feature>
<keyword evidence="3 7" id="KW-0597">Phosphoprotein</keyword>
<reference evidence="14" key="1">
    <citation type="submission" date="2022-01" db="EMBL/GenBank/DDBJ databases">
        <title>Whole genome-based taxonomy of the Shewanellaceae.</title>
        <authorList>
            <person name="Martin-Rodriguez A.J."/>
        </authorList>
    </citation>
    <scope>NUCLEOTIDE SEQUENCE</scope>
    <source>
        <strain evidence="14">KCTC 23973</strain>
    </source>
</reference>
<dbReference type="CDD" id="cd16922">
    <property type="entry name" value="HATPase_EvgS-ArcB-TorS-like"/>
    <property type="match status" value="1"/>
</dbReference>
<dbReference type="InterPro" id="IPR003661">
    <property type="entry name" value="HisK_dim/P_dom"/>
</dbReference>
<dbReference type="InterPro" id="IPR004358">
    <property type="entry name" value="Sig_transdc_His_kin-like_C"/>
</dbReference>
<feature type="modified residue" description="4-aspartylphosphate" evidence="7">
    <location>
        <position position="710"/>
    </location>
</feature>